<feature type="region of interest" description="Disordered" evidence="1">
    <location>
        <begin position="406"/>
        <end position="445"/>
    </location>
</feature>
<feature type="region of interest" description="Disordered" evidence="1">
    <location>
        <begin position="715"/>
        <end position="770"/>
    </location>
</feature>
<feature type="compositionally biased region" description="Polar residues" evidence="1">
    <location>
        <begin position="324"/>
        <end position="335"/>
    </location>
</feature>
<evidence type="ECO:0000313" key="2">
    <source>
        <dbReference type="EMBL" id="RDL41261.1"/>
    </source>
</evidence>
<sequence>MDRDMSSSPDPLNDSPTYHGTTKSRRYSSPRKSLPAYSSSPKKQTFELDVGDQLTSQKIRVTVEAGDSESEDVYANYTNPNGRKRSSLLTTHAPRNRQMEQTTTTTVRVKGLSDTEGESQPVATPKKGRGRPRKSNGTPVPSKKRGRTSTPTRKASGRRSSILDLVDDDTSPDDFDIGSNAKLGNSRGTPRSRSKKGTPRKPTPTARKQLEADKLASNTPKKRGRPRRKALLPEDIQVLEDGIAHASDPEDAADPENEEALRPIDTNSPSKYSTIRSTTTVDGDQEDVLIARFYPGHETPRKTGWSSPKIVDTPAISNPDLDANYQSSNYHQFSSGEEEPLSPSQDGNGEDQHEDEDDIGQTREFDTIMESEEFSMISVDSVPSLWAHRSSPAGGIQVDVSAELAPSHSLLPTRDMETVDQGSTFRSISDDQLEEDPPQKRFQDPRLLSARSAQVEDSFSSIPPHVLKAATPAKKSHISKLQSNDNSVEDSFSDIAPEVLEAATPGRLLPDVRFLAATIKHGDDYEDSFSAIPSVVLDAATPAAKCQESVKSRDSRQGGSEPDKLKVIGSNSNLGSSRGQKHTSPRLLTPEETPSPLLESLDCSPTSTSKISSQFAAYVTKEGLENEPSISRSHMPSSPPALAPRIYDHSAHIRQHHQQNSSRVETPFITFSSPSLPPPIQQPGEQLSCSQESSESQRPTLSPIARAGRALQDLVVPSQSRSRSQSLGSPFKSPANRKSPSTVPESHPSPLRDPGEQPLPTLALSGNLSPFPLQNAEWGYTVRQDDPFHNTTLGSQQTSPEERGQYSLGLPGQRRLSDPTINNRFDTGSLQNDDAMSWQADEEIPIDNNPASMANIANSSVGAQRLSSDAAAYLPSTKSHNISAGVSIQNATTNFSQPVATGSDGENREYHQSDDADFDLLLETMNSSSTNASHPQEQPTDVVERPRRSKIPSPWRKNSRRLVYSDELSHISSSAIKTGHSHTRDIMSGAVPEFVTVRRIETGHQDSNDVDVMDLSGYQIPQKANFQPRARETGALDLSALLGDSPSKALPVLTTSSRNIPSQVERNLERSQPIETDWEKSSDPIENTLEDQEPFTPIPQKQGFRPRARSEVSEVFTSSPVKQPSFDLFGCVSKPPSRAPGDARSTSKPLVAKPATTGNIPVSRITPSGVPSAGYLYDGSSSVASNTEKENHDFARTLKWTENLELALADGHVPFQVSPTKSCLRSPLKTPFGNLGASNVSPSKGVTFVSSSPTPSSPLQLSATTWSNAHWSLLSSIVQAWKPQNQRFTGRHSSAGGSDSSTGRRRNSTRIISKLLGRRVHSEGNGMVLEQWHLEAVDEFRGQVPGWEEKVIALRVFSLLVGEERRMLRALEREAKSEASY</sequence>
<dbReference type="OrthoDB" id="3946221at2759"/>
<gene>
    <name evidence="2" type="ORF">BP5553_01240</name>
</gene>
<accession>A0A370U0G2</accession>
<name>A0A370U0G2_9HELO</name>
<feature type="compositionally biased region" description="Polar residues" evidence="1">
    <location>
        <begin position="1"/>
        <end position="21"/>
    </location>
</feature>
<feature type="compositionally biased region" description="Polar residues" evidence="1">
    <location>
        <begin position="1285"/>
        <end position="1301"/>
    </location>
</feature>
<feature type="region of interest" description="Disordered" evidence="1">
    <location>
        <begin position="1087"/>
        <end position="1106"/>
    </location>
</feature>
<dbReference type="GO" id="GO:0003677">
    <property type="term" value="F:DNA binding"/>
    <property type="evidence" value="ECO:0007669"/>
    <property type="project" value="InterPro"/>
</dbReference>
<comment type="caution">
    <text evidence="2">The sequence shown here is derived from an EMBL/GenBank/DDBJ whole genome shotgun (WGS) entry which is preliminary data.</text>
</comment>
<reference evidence="2 3" key="1">
    <citation type="journal article" date="2018" name="IMA Fungus">
        <title>IMA Genome-F 9: Draft genome sequence of Annulohypoxylon stygium, Aspergillus mulundensis, Berkeleyomyces basicola (syn. Thielaviopsis basicola), Ceratocystis smalleyi, two Cercospora beticola strains, Coleophoma cylindrospora, Fusarium fracticaudum, Phialophora cf. hyalina, and Morchella septimelata.</title>
        <authorList>
            <person name="Wingfield B.D."/>
            <person name="Bills G.F."/>
            <person name="Dong Y."/>
            <person name="Huang W."/>
            <person name="Nel W.J."/>
            <person name="Swalarsk-Parry B.S."/>
            <person name="Vaghefi N."/>
            <person name="Wilken P.M."/>
            <person name="An Z."/>
            <person name="de Beer Z.W."/>
            <person name="De Vos L."/>
            <person name="Chen L."/>
            <person name="Duong T.A."/>
            <person name="Gao Y."/>
            <person name="Hammerbacher A."/>
            <person name="Kikkert J.R."/>
            <person name="Li Y."/>
            <person name="Li H."/>
            <person name="Li K."/>
            <person name="Li Q."/>
            <person name="Liu X."/>
            <person name="Ma X."/>
            <person name="Naidoo K."/>
            <person name="Pethybridge S.J."/>
            <person name="Sun J."/>
            <person name="Steenkamp E.T."/>
            <person name="van der Nest M.A."/>
            <person name="van Wyk S."/>
            <person name="Wingfield M.J."/>
            <person name="Xiong C."/>
            <person name="Yue Q."/>
            <person name="Zhang X."/>
        </authorList>
    </citation>
    <scope>NUCLEOTIDE SEQUENCE [LARGE SCALE GENOMIC DNA]</scope>
    <source>
        <strain evidence="2 3">BP 5553</strain>
    </source>
</reference>
<keyword evidence="3" id="KW-1185">Reference proteome</keyword>
<evidence type="ECO:0000313" key="3">
    <source>
        <dbReference type="Proteomes" id="UP000254866"/>
    </source>
</evidence>
<evidence type="ECO:0000256" key="1">
    <source>
        <dbReference type="SAM" id="MobiDB-lite"/>
    </source>
</evidence>
<feature type="compositionally biased region" description="Low complexity" evidence="1">
    <location>
        <begin position="685"/>
        <end position="697"/>
    </location>
</feature>
<dbReference type="STRING" id="2656787.A0A370U0G2"/>
<feature type="compositionally biased region" description="Acidic residues" evidence="1">
    <location>
        <begin position="249"/>
        <end position="258"/>
    </location>
</feature>
<feature type="compositionally biased region" description="Polar residues" evidence="1">
    <location>
        <begin position="265"/>
        <end position="282"/>
    </location>
</feature>
<dbReference type="InterPro" id="IPR017956">
    <property type="entry name" value="AT_hook_DNA-bd_motif"/>
</dbReference>
<dbReference type="SMART" id="SM00384">
    <property type="entry name" value="AT_hook"/>
    <property type="match status" value="2"/>
</dbReference>
<feature type="region of interest" description="Disordered" evidence="1">
    <location>
        <begin position="784"/>
        <end position="820"/>
    </location>
</feature>
<feature type="region of interest" description="Disordered" evidence="1">
    <location>
        <begin position="470"/>
        <end position="489"/>
    </location>
</feature>
<organism evidence="2 3">
    <name type="scientific">Venustampulla echinocandica</name>
    <dbReference type="NCBI Taxonomy" id="2656787"/>
    <lineage>
        <taxon>Eukaryota</taxon>
        <taxon>Fungi</taxon>
        <taxon>Dikarya</taxon>
        <taxon>Ascomycota</taxon>
        <taxon>Pezizomycotina</taxon>
        <taxon>Leotiomycetes</taxon>
        <taxon>Helotiales</taxon>
        <taxon>Pleuroascaceae</taxon>
        <taxon>Venustampulla</taxon>
    </lineage>
</organism>
<dbReference type="GeneID" id="43594089"/>
<dbReference type="EMBL" id="NPIC01000001">
    <property type="protein sequence ID" value="RDL41261.1"/>
    <property type="molecule type" value="Genomic_DNA"/>
</dbReference>
<feature type="compositionally biased region" description="Basic residues" evidence="1">
    <location>
        <begin position="220"/>
        <end position="230"/>
    </location>
</feature>
<proteinExistence type="predicted"/>
<feature type="compositionally biased region" description="Basic residues" evidence="1">
    <location>
        <begin position="190"/>
        <end position="199"/>
    </location>
</feature>
<feature type="region of interest" description="Disordered" evidence="1">
    <location>
        <begin position="1285"/>
        <end position="1308"/>
    </location>
</feature>
<feature type="compositionally biased region" description="Polar residues" evidence="1">
    <location>
        <begin position="928"/>
        <end position="939"/>
    </location>
</feature>
<feature type="region of interest" description="Disordered" evidence="1">
    <location>
        <begin position="652"/>
        <end position="700"/>
    </location>
</feature>
<feature type="region of interest" description="Disordered" evidence="1">
    <location>
        <begin position="1"/>
        <end position="372"/>
    </location>
</feature>
<dbReference type="Proteomes" id="UP000254866">
    <property type="component" value="Unassembled WGS sequence"/>
</dbReference>
<feature type="compositionally biased region" description="Low complexity" evidence="1">
    <location>
        <begin position="587"/>
        <end position="601"/>
    </location>
</feature>
<feature type="compositionally biased region" description="Acidic residues" evidence="1">
    <location>
        <begin position="348"/>
        <end position="359"/>
    </location>
</feature>
<feature type="compositionally biased region" description="Polar residues" evidence="1">
    <location>
        <begin position="569"/>
        <end position="578"/>
    </location>
</feature>
<feature type="region of interest" description="Disordered" evidence="1">
    <location>
        <begin position="544"/>
        <end position="605"/>
    </location>
</feature>
<feature type="compositionally biased region" description="Acidic residues" evidence="1">
    <location>
        <begin position="165"/>
        <end position="176"/>
    </location>
</feature>
<feature type="region of interest" description="Disordered" evidence="1">
    <location>
        <begin position="1136"/>
        <end position="1155"/>
    </location>
</feature>
<feature type="compositionally biased region" description="Low complexity" evidence="1">
    <location>
        <begin position="715"/>
        <end position="730"/>
    </location>
</feature>
<protein>
    <submittedName>
        <fullName evidence="2">Uncharacterized protein</fullName>
    </submittedName>
</protein>
<feature type="compositionally biased region" description="Polar residues" evidence="1">
    <location>
        <begin position="789"/>
        <end position="799"/>
    </location>
</feature>
<dbReference type="RefSeq" id="XP_031873917.1">
    <property type="nucleotide sequence ID" value="XM_032009863.1"/>
</dbReference>
<feature type="compositionally biased region" description="Basic and acidic residues" evidence="1">
    <location>
        <begin position="548"/>
        <end position="566"/>
    </location>
</feature>
<feature type="region of interest" description="Disordered" evidence="1">
    <location>
        <begin position="928"/>
        <end position="954"/>
    </location>
</feature>